<reference evidence="2" key="1">
    <citation type="journal article" date="2015" name="MBio">
        <title>Eco-Evolutionary Dynamics of Episomes among Ecologically Cohesive Bacterial Populations.</title>
        <authorList>
            <person name="Xue H."/>
            <person name="Cordero O.X."/>
            <person name="Camas F.M."/>
            <person name="Trimble W."/>
            <person name="Meyer F."/>
            <person name="Guglielmini J."/>
            <person name="Rocha E.P."/>
            <person name="Polz M.F."/>
        </authorList>
    </citation>
    <scope>NUCLEOTIDE SEQUENCE</scope>
    <source>
        <strain evidence="2">FF_286</strain>
    </source>
</reference>
<feature type="compositionally biased region" description="Polar residues" evidence="1">
    <location>
        <begin position="8"/>
        <end position="25"/>
    </location>
</feature>
<dbReference type="EMBL" id="KP795627">
    <property type="protein sequence ID" value="AKN38977.1"/>
    <property type="molecule type" value="Genomic_DNA"/>
</dbReference>
<organism evidence="2">
    <name type="scientific">Vibrio sp. FF_286</name>
    <dbReference type="NCBI Taxonomy" id="1652831"/>
    <lineage>
        <taxon>Bacteria</taxon>
        <taxon>Pseudomonadati</taxon>
        <taxon>Pseudomonadota</taxon>
        <taxon>Gammaproteobacteria</taxon>
        <taxon>Vibrionales</taxon>
        <taxon>Vibrionaceae</taxon>
        <taxon>Vibrio</taxon>
    </lineage>
</organism>
<dbReference type="AlphaFoldDB" id="A0A0H3ZWM0"/>
<name>A0A0H3ZWM0_9VIBR</name>
<protein>
    <submittedName>
        <fullName evidence="2">OspC2</fullName>
    </submittedName>
</protein>
<accession>A0A0H3ZWM0</accession>
<sequence>MHSISYAVKTSPTGEHVSHSNQNNSFNVRSVKNVSKTLDAASRTITKSIRRFIAEKPYQRMVETGSLWKGHGLEGQADIKVISKNNIRGLYQSLGVLSQDESDFLSRFLESKMFATHTTSAPVENEKGIVSLFSREKLIDRGILFNTKNSPEEDISILGNDDFVFFSLEVGETPKKPSSRFGGEMFRFDFSKPSFTDASWLSLAEMRFSSTPHLSRHVQGLTDEEYGKLSKRELPRFGSVFHGTDMKTGIALSLIKDFRNNLSDASRGKLLTWSTDDELNRLVNGMYRPEIKVPRHFFSDDKVKSNVAKDNKF</sequence>
<feature type="region of interest" description="Disordered" evidence="1">
    <location>
        <begin position="1"/>
        <end position="25"/>
    </location>
</feature>
<evidence type="ECO:0000313" key="2">
    <source>
        <dbReference type="EMBL" id="AKN38977.1"/>
    </source>
</evidence>
<proteinExistence type="predicted"/>
<evidence type="ECO:0000256" key="1">
    <source>
        <dbReference type="SAM" id="MobiDB-lite"/>
    </source>
</evidence>